<dbReference type="Proteomes" id="UP000196365">
    <property type="component" value="Unassembled WGS sequence"/>
</dbReference>
<keyword evidence="2" id="KW-1185">Reference proteome</keyword>
<sequence>MNKNKQNLINQKKLKKNSFLQTNPNILFILFFLAIKELQKKKEIFSKNEHWPQDEYIVIMEDSPAFPNHIEDTYEKKEKKTILNIKNSEDFYIMIDKLKPYMNKKNQYLLSLFEKWRSLAEELNTFSHFKEDTPNKILSIEEPKEIVNLLQDLKPFIQKDYYFQLEKLSDGINEMIRINENVLHLKETFEKINNIEDKNKKIDTLLDGFEPFMDKEFKKTIQQVKTVFQIMDLVKTTTESKSTENNSNQEDNFSSNLMEILDLLDSSSIKGKDKSIESEDLANSNLSKQNKVKEIENSQNIPQYEEIFEENLESIKKLEKKEILKNDNIESKDIEI</sequence>
<evidence type="ECO:0000313" key="2">
    <source>
        <dbReference type="Proteomes" id="UP000196365"/>
    </source>
</evidence>
<organism evidence="1 2">
    <name type="scientific">Garciella nitratireducens DSM 15102</name>
    <dbReference type="NCBI Taxonomy" id="1121911"/>
    <lineage>
        <taxon>Bacteria</taxon>
        <taxon>Bacillati</taxon>
        <taxon>Bacillota</taxon>
        <taxon>Clostridia</taxon>
        <taxon>Eubacteriales</taxon>
        <taxon>Eubacteriaceae</taxon>
        <taxon>Garciella</taxon>
    </lineage>
</organism>
<protein>
    <submittedName>
        <fullName evidence="1">Uncharacterized protein</fullName>
    </submittedName>
</protein>
<gene>
    <name evidence="1" type="ORF">SAMN02745973_02096</name>
</gene>
<proteinExistence type="predicted"/>
<accession>A0A1T4PHT2</accession>
<reference evidence="1 2" key="1">
    <citation type="submission" date="2017-02" db="EMBL/GenBank/DDBJ databases">
        <authorList>
            <person name="Peterson S.W."/>
        </authorList>
    </citation>
    <scope>NUCLEOTIDE SEQUENCE [LARGE SCALE GENOMIC DNA]</scope>
    <source>
        <strain evidence="1 2">DSM 15102</strain>
    </source>
</reference>
<evidence type="ECO:0000313" key="1">
    <source>
        <dbReference type="EMBL" id="SJZ91114.1"/>
    </source>
</evidence>
<dbReference type="AlphaFoldDB" id="A0A1T4PHT2"/>
<dbReference type="EMBL" id="FUWV01000017">
    <property type="protein sequence ID" value="SJZ91114.1"/>
    <property type="molecule type" value="Genomic_DNA"/>
</dbReference>
<name>A0A1T4PHT2_9FIRM</name>
<dbReference type="RefSeq" id="WP_087679430.1">
    <property type="nucleotide sequence ID" value="NZ_FUWV01000017.1"/>
</dbReference>